<evidence type="ECO:0000313" key="2">
    <source>
        <dbReference type="Proteomes" id="UP000801492"/>
    </source>
</evidence>
<sequence>MDNPSNIPKIRPIEHFWLLLSRLVYSDGWESKPKTNFRDTLNRELDVDMRVVQQMKHNIKKILRQIEGQQPTSVV</sequence>
<dbReference type="AlphaFoldDB" id="A0A8K0C9J6"/>
<gene>
    <name evidence="1" type="ORF">ILUMI_24804</name>
</gene>
<proteinExistence type="predicted"/>
<name>A0A8K0C9J6_IGNLU</name>
<evidence type="ECO:0000313" key="1">
    <source>
        <dbReference type="EMBL" id="KAF2881361.1"/>
    </source>
</evidence>
<dbReference type="EMBL" id="VTPC01090748">
    <property type="protein sequence ID" value="KAF2881361.1"/>
    <property type="molecule type" value="Genomic_DNA"/>
</dbReference>
<dbReference type="Proteomes" id="UP000801492">
    <property type="component" value="Unassembled WGS sequence"/>
</dbReference>
<organism evidence="1 2">
    <name type="scientific">Ignelater luminosus</name>
    <name type="common">Cucubano</name>
    <name type="synonym">Pyrophorus luminosus</name>
    <dbReference type="NCBI Taxonomy" id="2038154"/>
    <lineage>
        <taxon>Eukaryota</taxon>
        <taxon>Metazoa</taxon>
        <taxon>Ecdysozoa</taxon>
        <taxon>Arthropoda</taxon>
        <taxon>Hexapoda</taxon>
        <taxon>Insecta</taxon>
        <taxon>Pterygota</taxon>
        <taxon>Neoptera</taxon>
        <taxon>Endopterygota</taxon>
        <taxon>Coleoptera</taxon>
        <taxon>Polyphaga</taxon>
        <taxon>Elateriformia</taxon>
        <taxon>Elateroidea</taxon>
        <taxon>Elateridae</taxon>
        <taxon>Agrypninae</taxon>
        <taxon>Pyrophorini</taxon>
        <taxon>Ignelater</taxon>
    </lineage>
</organism>
<reference evidence="1" key="1">
    <citation type="submission" date="2019-08" db="EMBL/GenBank/DDBJ databases">
        <title>The genome of the North American firefly Photinus pyralis.</title>
        <authorList>
            <consortium name="Photinus pyralis genome working group"/>
            <person name="Fallon T.R."/>
            <person name="Sander Lower S.E."/>
            <person name="Weng J.-K."/>
        </authorList>
    </citation>
    <scope>NUCLEOTIDE SEQUENCE</scope>
    <source>
        <strain evidence="1">TRF0915ILg1</strain>
        <tissue evidence="1">Whole body</tissue>
    </source>
</reference>
<keyword evidence="2" id="KW-1185">Reference proteome</keyword>
<comment type="caution">
    <text evidence="1">The sequence shown here is derived from an EMBL/GenBank/DDBJ whole genome shotgun (WGS) entry which is preliminary data.</text>
</comment>
<protein>
    <submittedName>
        <fullName evidence="1">Uncharacterized protein</fullName>
    </submittedName>
</protein>
<accession>A0A8K0C9J6</accession>